<reference evidence="3" key="2">
    <citation type="submission" date="2025-08" db="UniProtKB">
        <authorList>
            <consortium name="Ensembl"/>
        </authorList>
    </citation>
    <scope>IDENTIFICATION</scope>
</reference>
<organism evidence="3 4">
    <name type="scientific">Poecilia formosa</name>
    <name type="common">Amazon molly</name>
    <name type="synonym">Limia formosa</name>
    <dbReference type="NCBI Taxonomy" id="48698"/>
    <lineage>
        <taxon>Eukaryota</taxon>
        <taxon>Metazoa</taxon>
        <taxon>Chordata</taxon>
        <taxon>Craniata</taxon>
        <taxon>Vertebrata</taxon>
        <taxon>Euteleostomi</taxon>
        <taxon>Actinopterygii</taxon>
        <taxon>Neopterygii</taxon>
        <taxon>Teleostei</taxon>
        <taxon>Neoteleostei</taxon>
        <taxon>Acanthomorphata</taxon>
        <taxon>Ovalentaria</taxon>
        <taxon>Atherinomorphae</taxon>
        <taxon>Cyprinodontiformes</taxon>
        <taxon>Poeciliidae</taxon>
        <taxon>Poeciliinae</taxon>
        <taxon>Poecilia</taxon>
    </lineage>
</organism>
<dbReference type="InterPro" id="IPR016186">
    <property type="entry name" value="C-type_lectin-like/link_sf"/>
</dbReference>
<dbReference type="InterPro" id="IPR016187">
    <property type="entry name" value="CTDL_fold"/>
</dbReference>
<dbReference type="InterPro" id="IPR018378">
    <property type="entry name" value="C-type_lectin_CS"/>
</dbReference>
<dbReference type="InterPro" id="IPR000742">
    <property type="entry name" value="EGF"/>
</dbReference>
<dbReference type="SMART" id="SM00198">
    <property type="entry name" value="SCP"/>
    <property type="match status" value="1"/>
</dbReference>
<dbReference type="GeneTree" id="ENSGT00900000141128"/>
<dbReference type="InterPro" id="IPR014044">
    <property type="entry name" value="CAP_dom"/>
</dbReference>
<dbReference type="AlphaFoldDB" id="A0A087YIT7"/>
<dbReference type="Ensembl" id="ENSPFOT00000017962.1">
    <property type="protein sequence ID" value="ENSPFOP00000017940.1"/>
    <property type="gene ID" value="ENSPFOG00000017840.1"/>
</dbReference>
<evidence type="ECO:0000313" key="3">
    <source>
        <dbReference type="Ensembl" id="ENSPFOP00000017940.1"/>
    </source>
</evidence>
<dbReference type="PROSITE" id="PS01009">
    <property type="entry name" value="CRISP_1"/>
    <property type="match status" value="1"/>
</dbReference>
<dbReference type="SUPFAM" id="SSF55797">
    <property type="entry name" value="PR-1-like"/>
    <property type="match status" value="1"/>
</dbReference>
<dbReference type="Proteomes" id="UP000028760">
    <property type="component" value="Unassembled WGS sequence"/>
</dbReference>
<dbReference type="CDD" id="cd00037">
    <property type="entry name" value="CLECT"/>
    <property type="match status" value="1"/>
</dbReference>
<name>A0A087YIT7_POEFO</name>
<dbReference type="PANTHER" id="PTHR10334">
    <property type="entry name" value="CYSTEINE-RICH SECRETORY PROTEIN-RELATED"/>
    <property type="match status" value="1"/>
</dbReference>
<dbReference type="Gene3D" id="3.40.33.10">
    <property type="entry name" value="CAP"/>
    <property type="match status" value="1"/>
</dbReference>
<dbReference type="Gene3D" id="3.10.100.10">
    <property type="entry name" value="Mannose-Binding Protein A, subunit A"/>
    <property type="match status" value="1"/>
</dbReference>
<dbReference type="InterPro" id="IPR001304">
    <property type="entry name" value="C-type_lectin-like"/>
</dbReference>
<feature type="domain" description="C-type lectin" evidence="2">
    <location>
        <begin position="240"/>
        <end position="369"/>
    </location>
</feature>
<dbReference type="InterPro" id="IPR035940">
    <property type="entry name" value="CAP_sf"/>
</dbReference>
<dbReference type="SUPFAM" id="SSF56436">
    <property type="entry name" value="C-type lectin-like"/>
    <property type="match status" value="1"/>
</dbReference>
<reference evidence="4" key="1">
    <citation type="submission" date="2013-10" db="EMBL/GenBank/DDBJ databases">
        <authorList>
            <person name="Schartl M."/>
            <person name="Warren W."/>
        </authorList>
    </citation>
    <scope>NUCLEOTIDE SEQUENCE [LARGE SCALE GENOMIC DNA]</scope>
    <source>
        <strain evidence="4">female</strain>
    </source>
</reference>
<dbReference type="PROSITE" id="PS00022">
    <property type="entry name" value="EGF_1"/>
    <property type="match status" value="1"/>
</dbReference>
<dbReference type="PRINTS" id="PR00837">
    <property type="entry name" value="V5TPXLIKE"/>
</dbReference>
<dbReference type="EMBL" id="AYCK01003723">
    <property type="status" value="NOT_ANNOTATED_CDS"/>
    <property type="molecule type" value="Genomic_DNA"/>
</dbReference>
<dbReference type="eggNOG" id="KOG3017">
    <property type="taxonomic scope" value="Eukaryota"/>
</dbReference>
<dbReference type="PROSITE" id="PS00615">
    <property type="entry name" value="C_TYPE_LECTIN_1"/>
    <property type="match status" value="1"/>
</dbReference>
<keyword evidence="4" id="KW-1185">Reference proteome</keyword>
<evidence type="ECO:0000313" key="4">
    <source>
        <dbReference type="Proteomes" id="UP000028760"/>
    </source>
</evidence>
<dbReference type="STRING" id="48698.ENSPFOP00000017940"/>
<proteinExistence type="predicted"/>
<sequence length="382" mass="43394">LGVKEFSQVVAQHNRLRSRVMPSAANMQKMEWDEQLAKEQASLCNQDASILHTQSFGHIGWNMHLSADGAASFSIIVDAWFEEGKYFLYYSGRATCRHYTQLVWATSSHVGCAIQQCLIFACAYYPGGNWETNGRPVTPYKTSSMSGCFRLWDHVGGLCEIPKNPCRMSCGQHGRLNLTSCKCKCGLGFTGRFCQVRCSMQCFHGRFEEEECSCVCDVGYGGAECTEKVQLPFHSCYLTIDGTCFMVSSEADSYYGAKTRCQKQGLRGTLAEIHSQKVQDILVFYLSELEASNEVTNTDFETRNFWIGLTYKPPRDSFRWDTGELLRFSSFAFGQPDNQGFGNCVELQALSTFNWNDQRCKTRNRYICQHDPEQIARWEEAR</sequence>
<accession>A0A087YIT7</accession>
<dbReference type="SMART" id="SM00034">
    <property type="entry name" value="CLECT"/>
    <property type="match status" value="1"/>
</dbReference>
<dbReference type="Pfam" id="PF00059">
    <property type="entry name" value="Lectin_C"/>
    <property type="match status" value="1"/>
</dbReference>
<keyword evidence="1" id="KW-1015">Disulfide bond</keyword>
<evidence type="ECO:0000256" key="1">
    <source>
        <dbReference type="ARBA" id="ARBA00023157"/>
    </source>
</evidence>
<dbReference type="PROSITE" id="PS50041">
    <property type="entry name" value="C_TYPE_LECTIN_2"/>
    <property type="match status" value="1"/>
</dbReference>
<protein>
    <submittedName>
        <fullName evidence="3">C-type lectin domain family 18 member A</fullName>
    </submittedName>
</protein>
<dbReference type="eggNOG" id="KOG4297">
    <property type="taxonomic scope" value="Eukaryota"/>
</dbReference>
<dbReference type="OMA" id="CAEKVQF"/>
<reference evidence="3" key="3">
    <citation type="submission" date="2025-09" db="UniProtKB">
        <authorList>
            <consortium name="Ensembl"/>
        </authorList>
    </citation>
    <scope>IDENTIFICATION</scope>
</reference>
<dbReference type="InterPro" id="IPR018244">
    <property type="entry name" value="Allrgn_V5/Tpx1_CS"/>
</dbReference>
<dbReference type="Pfam" id="PF00188">
    <property type="entry name" value="CAP"/>
    <property type="match status" value="1"/>
</dbReference>
<evidence type="ECO:0000259" key="2">
    <source>
        <dbReference type="PROSITE" id="PS50041"/>
    </source>
</evidence>
<dbReference type="GO" id="GO:0005576">
    <property type="term" value="C:extracellular region"/>
    <property type="evidence" value="ECO:0007669"/>
    <property type="project" value="InterPro"/>
</dbReference>
<dbReference type="InterPro" id="IPR001283">
    <property type="entry name" value="CRISP-related"/>
</dbReference>